<dbReference type="SUPFAM" id="SSF55781">
    <property type="entry name" value="GAF domain-like"/>
    <property type="match status" value="1"/>
</dbReference>
<dbReference type="Pfam" id="PF09339">
    <property type="entry name" value="HTH_IclR"/>
    <property type="match status" value="1"/>
</dbReference>
<dbReference type="InterPro" id="IPR050707">
    <property type="entry name" value="HTH_MetabolicPath_Reg"/>
</dbReference>
<dbReference type="InterPro" id="IPR029016">
    <property type="entry name" value="GAF-like_dom_sf"/>
</dbReference>
<dbReference type="Pfam" id="PF01614">
    <property type="entry name" value="IclR_C"/>
    <property type="match status" value="1"/>
</dbReference>
<protein>
    <submittedName>
        <fullName evidence="7">IclR family transcriptional regulator</fullName>
    </submittedName>
</protein>
<dbReference type="InterPro" id="IPR036390">
    <property type="entry name" value="WH_DNA-bd_sf"/>
</dbReference>
<feature type="domain" description="HTH iclR-type" evidence="5">
    <location>
        <begin position="97"/>
        <end position="157"/>
    </location>
</feature>
<name>A0A2T2Z8W1_9NOCA</name>
<dbReference type="PANTHER" id="PTHR30136:SF35">
    <property type="entry name" value="HTH-TYPE TRANSCRIPTIONAL REGULATOR RV1719"/>
    <property type="match status" value="1"/>
</dbReference>
<comment type="caution">
    <text evidence="7">The sequence shown here is derived from an EMBL/GenBank/DDBJ whole genome shotgun (WGS) entry which is preliminary data.</text>
</comment>
<feature type="region of interest" description="Disordered" evidence="4">
    <location>
        <begin position="1"/>
        <end position="55"/>
    </location>
</feature>
<evidence type="ECO:0000313" key="8">
    <source>
        <dbReference type="Proteomes" id="UP000241647"/>
    </source>
</evidence>
<evidence type="ECO:0000256" key="2">
    <source>
        <dbReference type="ARBA" id="ARBA00023125"/>
    </source>
</evidence>
<evidence type="ECO:0000259" key="5">
    <source>
        <dbReference type="PROSITE" id="PS51077"/>
    </source>
</evidence>
<dbReference type="PANTHER" id="PTHR30136">
    <property type="entry name" value="HELIX-TURN-HELIX TRANSCRIPTIONAL REGULATOR, ICLR FAMILY"/>
    <property type="match status" value="1"/>
</dbReference>
<dbReference type="InterPro" id="IPR036388">
    <property type="entry name" value="WH-like_DNA-bd_sf"/>
</dbReference>
<dbReference type="EMBL" id="PYHS01000004">
    <property type="protein sequence ID" value="PSR64192.1"/>
    <property type="molecule type" value="Genomic_DNA"/>
</dbReference>
<dbReference type="GO" id="GO:0045892">
    <property type="term" value="P:negative regulation of DNA-templated transcription"/>
    <property type="evidence" value="ECO:0007669"/>
    <property type="project" value="TreeGrafter"/>
</dbReference>
<evidence type="ECO:0000256" key="4">
    <source>
        <dbReference type="SAM" id="MobiDB-lite"/>
    </source>
</evidence>
<reference evidence="7 8" key="1">
    <citation type="submission" date="2018-02" db="EMBL/GenBank/DDBJ databases">
        <title>8 Nocardia nova and 1 Nocardia cyriacigeorgica strain used for evolution to TMP-SMX.</title>
        <authorList>
            <person name="Mehta H."/>
            <person name="Weng J."/>
            <person name="Shamoo Y."/>
        </authorList>
    </citation>
    <scope>NUCLEOTIDE SEQUENCE [LARGE SCALE GENOMIC DNA]</scope>
    <source>
        <strain evidence="7 8">ATCC 33727</strain>
    </source>
</reference>
<evidence type="ECO:0000313" key="7">
    <source>
        <dbReference type="EMBL" id="PSR64192.1"/>
    </source>
</evidence>
<organism evidence="7 8">
    <name type="scientific">Nocardia nova</name>
    <dbReference type="NCBI Taxonomy" id="37330"/>
    <lineage>
        <taxon>Bacteria</taxon>
        <taxon>Bacillati</taxon>
        <taxon>Actinomycetota</taxon>
        <taxon>Actinomycetes</taxon>
        <taxon>Mycobacteriales</taxon>
        <taxon>Nocardiaceae</taxon>
        <taxon>Nocardia</taxon>
    </lineage>
</organism>
<sequence length="373" mass="40221">MPPAPPVTIATFPSSRTPTPLAPETPRCQVRGFGSGAVPVSGIPDERDGPPSRSVSAVTTLGLQFRFSPRFDGQDGSDSRSEASMPLATSAPRPLPPSMVERMTLILDMFEHRSTRLSLVEICTHSGLPRSTAHRILDQLVKLHWLEHTPSGYCLGRRSLGLGGYDGRHGEIREAAAEHLHELQLRTGLVVHLAALEGADEVFLDKLGGPFARTLESHVGRRSFAHLTTGGRAMLAWLPPEEVEALLSKQLSNPVQGRGWDVPSLHRELNRIRRNRGLSFDRGEYTNAMVGRVLPSVAAAIRGPQGTLAAICLCGETNFATMERLAPLVAEAAARTSRALAAESRGRRHVPAGRRAQAVRANGRSLAASPSRA</sequence>
<keyword evidence="3" id="KW-0804">Transcription</keyword>
<evidence type="ECO:0000256" key="1">
    <source>
        <dbReference type="ARBA" id="ARBA00023015"/>
    </source>
</evidence>
<accession>A0A2T2Z8W1</accession>
<dbReference type="SUPFAM" id="SSF46785">
    <property type="entry name" value="Winged helix' DNA-binding domain"/>
    <property type="match status" value="1"/>
</dbReference>
<dbReference type="GO" id="GO:0003700">
    <property type="term" value="F:DNA-binding transcription factor activity"/>
    <property type="evidence" value="ECO:0007669"/>
    <property type="project" value="TreeGrafter"/>
</dbReference>
<proteinExistence type="predicted"/>
<feature type="domain" description="IclR-ED" evidence="6">
    <location>
        <begin position="158"/>
        <end position="342"/>
    </location>
</feature>
<dbReference type="InterPro" id="IPR005471">
    <property type="entry name" value="Tscrpt_reg_IclR_N"/>
</dbReference>
<evidence type="ECO:0000256" key="3">
    <source>
        <dbReference type="ARBA" id="ARBA00023163"/>
    </source>
</evidence>
<dbReference type="InterPro" id="IPR014757">
    <property type="entry name" value="Tscrpt_reg_IclR_C"/>
</dbReference>
<dbReference type="PROSITE" id="PS51078">
    <property type="entry name" value="ICLR_ED"/>
    <property type="match status" value="1"/>
</dbReference>
<dbReference type="GO" id="GO:0003677">
    <property type="term" value="F:DNA binding"/>
    <property type="evidence" value="ECO:0007669"/>
    <property type="project" value="UniProtKB-KW"/>
</dbReference>
<dbReference type="PROSITE" id="PS51077">
    <property type="entry name" value="HTH_ICLR"/>
    <property type="match status" value="1"/>
</dbReference>
<feature type="region of interest" description="Disordered" evidence="4">
    <location>
        <begin position="344"/>
        <end position="373"/>
    </location>
</feature>
<dbReference type="SMART" id="SM00346">
    <property type="entry name" value="HTH_ICLR"/>
    <property type="match status" value="1"/>
</dbReference>
<gene>
    <name evidence="7" type="ORF">C8259_10325</name>
</gene>
<dbReference type="Gene3D" id="1.10.10.10">
    <property type="entry name" value="Winged helix-like DNA-binding domain superfamily/Winged helix DNA-binding domain"/>
    <property type="match status" value="1"/>
</dbReference>
<dbReference type="Proteomes" id="UP000241647">
    <property type="component" value="Unassembled WGS sequence"/>
</dbReference>
<dbReference type="Gene3D" id="3.30.450.40">
    <property type="match status" value="1"/>
</dbReference>
<evidence type="ECO:0000259" key="6">
    <source>
        <dbReference type="PROSITE" id="PS51078"/>
    </source>
</evidence>
<dbReference type="AlphaFoldDB" id="A0A2T2Z8W1"/>
<keyword evidence="2" id="KW-0238">DNA-binding</keyword>
<keyword evidence="1" id="KW-0805">Transcription regulation</keyword>
<feature type="region of interest" description="Disordered" evidence="4">
    <location>
        <begin position="68"/>
        <end position="96"/>
    </location>
</feature>